<evidence type="ECO:0000259" key="3">
    <source>
        <dbReference type="Pfam" id="PF05170"/>
    </source>
</evidence>
<accession>A0A1Y5R5S1</accession>
<feature type="domain" description="AsmA" evidence="3">
    <location>
        <begin position="16"/>
        <end position="144"/>
    </location>
</feature>
<dbReference type="AlphaFoldDB" id="A0A1Y5R5S1"/>
<sequence>MSDNTDQKPHRGRGKRIGLWAFWILLVVCCAGAIGVYSAIGKQISAPEYLRKKIVDRANTGLHGITLAFGDVAVVLSRDLVPRLVLQNVRVHNNAGATLLNLSDVQSTVALKPLLKGQLQPASIRLSGAQLRLRRAANGTINIALGEAGSWAEETNLAAMIERIDAVLLQPQFATLDSVTADSLTMRYEDVRADRTWIVDGGRMSLTRKGDDLQIRADFSLLGARDYATTLEMNYAGRIGELAANVGFSFEDMPTQDIAGQSPALAWLGALDAPISGALRASIDGNGELGPLNAALQIGAGVLQPTPETKPIAFTSARSYFTYDPKAQRIQFNDLSLVSKWVTAQAEGQAILLGMESGWPEELLAQIRVSEIKANPDNLYPEPISIDAATMDMRLHLDPFLLSLGEMSFADQGRHLVLNGKLGAEAGGWNLALNGRMDALTPERLLQLWPQSVKEKTRNWIGENVVKAALSNIQVAVRSLPQEKPSLFLGFDYEALETRFIKKVPHITGASGHGSLYDDRFVISADKGFVTAAQGGRIAIDGTSFIIPVVRVNKAPARVRLQTDSTITAALSLLDEEPFQFLSKAGQPVTLADGRAQLKGRLDFLLKPKLQPDEVAFDVAGKLSGVRSETLVEGRVLAASELAVTVNNTRIEVGGVGRIGRVPFTGKWQTRLGKQAEGKSAVTGKIELSEQFADEFSIGLPPGSISGSGSADFRIDLVKDNPGRFVLKSDLSGVGLSLRQLDWSLPQSTRGSLEVSGRLGKPPAIDLISLDAGGMQAQGTVSLKSDGQLDRAKFSRVAIGTWLSAPVELIGRGPGAAPAVRVSGGMIDLRQTSLSGDGSGRAAQKRGGPVTLSLDRLQVSDGIALQNFQAELDMSRGVDGNFSGKVNGGAEITGRVVPRNGRSAFRIQSINAGAVMSSAGMLKKARNGDMDLVLIPAPEPGSYDGQLKIMGIRLKNAPALGALLNAISVVGLLQQLDGEGIHFSEVDARFRLTPERVTLLSGSGVGASIGISMDGYYFLESGRMDMQGVISPIYLVNAIGGMFTRKGEGLIGFNYNLKGTAANPRVQVNPLSALTPGLFREIFRRPAPTVSQERGGAPQPIQPQQPEKEPEPEQDVSR</sequence>
<dbReference type="OrthoDB" id="7161641at2"/>
<dbReference type="RefSeq" id="WP_085890394.1">
    <property type="nucleotide sequence ID" value="NZ_FWFL01000001.1"/>
</dbReference>
<protein>
    <submittedName>
        <fullName evidence="4">AsmA family protein</fullName>
    </submittedName>
</protein>
<keyword evidence="2" id="KW-0472">Membrane</keyword>
<dbReference type="InterPro" id="IPR007844">
    <property type="entry name" value="AsmA"/>
</dbReference>
<evidence type="ECO:0000256" key="1">
    <source>
        <dbReference type="SAM" id="MobiDB-lite"/>
    </source>
</evidence>
<dbReference type="Pfam" id="PF05170">
    <property type="entry name" value="AsmA"/>
    <property type="match status" value="1"/>
</dbReference>
<keyword evidence="5" id="KW-1185">Reference proteome</keyword>
<feature type="region of interest" description="Disordered" evidence="1">
    <location>
        <begin position="1085"/>
        <end position="1118"/>
    </location>
</feature>
<feature type="compositionally biased region" description="Basic and acidic residues" evidence="1">
    <location>
        <begin position="1106"/>
        <end position="1118"/>
    </location>
</feature>
<evidence type="ECO:0000256" key="2">
    <source>
        <dbReference type="SAM" id="Phobius"/>
    </source>
</evidence>
<evidence type="ECO:0000313" key="5">
    <source>
        <dbReference type="Proteomes" id="UP000193827"/>
    </source>
</evidence>
<gene>
    <name evidence="4" type="ORF">PEL8287_00090</name>
</gene>
<dbReference type="Proteomes" id="UP000193827">
    <property type="component" value="Unassembled WGS sequence"/>
</dbReference>
<feature type="transmembrane region" description="Helical" evidence="2">
    <location>
        <begin position="20"/>
        <end position="40"/>
    </location>
</feature>
<evidence type="ECO:0000313" key="4">
    <source>
        <dbReference type="EMBL" id="SLN09722.1"/>
    </source>
</evidence>
<organism evidence="4 5">
    <name type="scientific">Roseovarius litorisediminis</name>
    <dbReference type="NCBI Taxonomy" id="1312363"/>
    <lineage>
        <taxon>Bacteria</taxon>
        <taxon>Pseudomonadati</taxon>
        <taxon>Pseudomonadota</taxon>
        <taxon>Alphaproteobacteria</taxon>
        <taxon>Rhodobacterales</taxon>
        <taxon>Roseobacteraceae</taxon>
        <taxon>Roseovarius</taxon>
    </lineage>
</organism>
<proteinExistence type="predicted"/>
<dbReference type="EMBL" id="FWFL01000001">
    <property type="protein sequence ID" value="SLN09722.1"/>
    <property type="molecule type" value="Genomic_DNA"/>
</dbReference>
<keyword evidence="2" id="KW-0812">Transmembrane</keyword>
<keyword evidence="2" id="KW-1133">Transmembrane helix</keyword>
<reference evidence="4 5" key="1">
    <citation type="submission" date="2017-03" db="EMBL/GenBank/DDBJ databases">
        <authorList>
            <person name="Afonso C.L."/>
            <person name="Miller P.J."/>
            <person name="Scott M.A."/>
            <person name="Spackman E."/>
            <person name="Goraichik I."/>
            <person name="Dimitrov K.M."/>
            <person name="Suarez D.L."/>
            <person name="Swayne D.E."/>
        </authorList>
    </citation>
    <scope>NUCLEOTIDE SEQUENCE [LARGE SCALE GENOMIC DNA]</scope>
    <source>
        <strain evidence="4 5">CECT 8287</strain>
    </source>
</reference>
<name>A0A1Y5R5S1_9RHOB</name>